<gene>
    <name evidence="1" type="ORF">SAMN02949497_4847</name>
</gene>
<accession>A0A1Y6D5I2</accession>
<organism evidence="1 2">
    <name type="scientific">Methylomagnum ishizawai</name>
    <dbReference type="NCBI Taxonomy" id="1760988"/>
    <lineage>
        <taxon>Bacteria</taxon>
        <taxon>Pseudomonadati</taxon>
        <taxon>Pseudomonadota</taxon>
        <taxon>Gammaproteobacteria</taxon>
        <taxon>Methylococcales</taxon>
        <taxon>Methylococcaceae</taxon>
        <taxon>Methylomagnum</taxon>
    </lineage>
</organism>
<dbReference type="Proteomes" id="UP000192923">
    <property type="component" value="Unassembled WGS sequence"/>
</dbReference>
<protein>
    <submittedName>
        <fullName evidence="1">Plasmid and phage iteron-binding protein</fullName>
    </submittedName>
</protein>
<reference evidence="1 2" key="1">
    <citation type="submission" date="2016-12" db="EMBL/GenBank/DDBJ databases">
        <authorList>
            <person name="Song W.-J."/>
            <person name="Kurnit D.M."/>
        </authorList>
    </citation>
    <scope>NUCLEOTIDE SEQUENCE [LARGE SCALE GENOMIC DNA]</scope>
    <source>
        <strain evidence="1 2">175</strain>
    </source>
</reference>
<sequence>MYDLTHARHDPAHCLAPGLFRGLKRGDYKKQKLDVRYEYGKDEWIHFAGFEPLGAPELRLLQGIVAMAGPSDLLLDLDNPKSDLGKQLSLFLDPRFEAIKDDARVVKSSLWKLMHEIGYSSDDKKSRASVMDSIRRLSAVSIFIRKGKKECGFHLLSYLTDETDGKLLIALNPRITGAVIGLRPYARIELSETRALSSDSARLIHQRLCGFIDPGKMHKSDIRIETLSEYVWPEEAGASAMRDRMATVRKAMKEIESLGWTATETVRGKFKIGRPPVAKVSP</sequence>
<dbReference type="AlphaFoldDB" id="A0A1Y6D5I2"/>
<dbReference type="STRING" id="1760988.SAMN02949497_4847"/>
<dbReference type="Pfam" id="PF06504">
    <property type="entry name" value="RepC"/>
    <property type="match status" value="1"/>
</dbReference>
<evidence type="ECO:0000313" key="1">
    <source>
        <dbReference type="EMBL" id="SMF97866.1"/>
    </source>
</evidence>
<dbReference type="InterPro" id="IPR010522">
    <property type="entry name" value="RepC_bac"/>
</dbReference>
<dbReference type="RefSeq" id="WP_085216870.1">
    <property type="nucleotide sequence ID" value="NZ_FXAM01000006.1"/>
</dbReference>
<keyword evidence="2" id="KW-1185">Reference proteome</keyword>
<evidence type="ECO:0000313" key="2">
    <source>
        <dbReference type="Proteomes" id="UP000192923"/>
    </source>
</evidence>
<dbReference type="EMBL" id="FXAM01000006">
    <property type="protein sequence ID" value="SMF97866.1"/>
    <property type="molecule type" value="Genomic_DNA"/>
</dbReference>
<name>A0A1Y6D5I2_9GAMM</name>
<proteinExistence type="predicted"/>
<dbReference type="OrthoDB" id="5289444at2"/>